<evidence type="ECO:0000313" key="2">
    <source>
        <dbReference type="EMBL" id="KAH3819744.1"/>
    </source>
</evidence>
<sequence>MPLGSYFPHLTAVTGVAPGTTGTVPGTTETAPELHRGPNTARQSCGNAPVEPR</sequence>
<dbReference type="AlphaFoldDB" id="A0A9D4GM63"/>
<proteinExistence type="predicted"/>
<keyword evidence="3" id="KW-1185">Reference proteome</keyword>
<protein>
    <submittedName>
        <fullName evidence="2">Uncharacterized protein</fullName>
    </submittedName>
</protein>
<comment type="caution">
    <text evidence="2">The sequence shown here is derived from an EMBL/GenBank/DDBJ whole genome shotgun (WGS) entry which is preliminary data.</text>
</comment>
<dbReference type="EMBL" id="JAIWYP010000005">
    <property type="protein sequence ID" value="KAH3819744.1"/>
    <property type="molecule type" value="Genomic_DNA"/>
</dbReference>
<evidence type="ECO:0000256" key="1">
    <source>
        <dbReference type="SAM" id="MobiDB-lite"/>
    </source>
</evidence>
<organism evidence="2 3">
    <name type="scientific">Dreissena polymorpha</name>
    <name type="common">Zebra mussel</name>
    <name type="synonym">Mytilus polymorpha</name>
    <dbReference type="NCBI Taxonomy" id="45954"/>
    <lineage>
        <taxon>Eukaryota</taxon>
        <taxon>Metazoa</taxon>
        <taxon>Spiralia</taxon>
        <taxon>Lophotrochozoa</taxon>
        <taxon>Mollusca</taxon>
        <taxon>Bivalvia</taxon>
        <taxon>Autobranchia</taxon>
        <taxon>Heteroconchia</taxon>
        <taxon>Euheterodonta</taxon>
        <taxon>Imparidentia</taxon>
        <taxon>Neoheterodontei</taxon>
        <taxon>Myida</taxon>
        <taxon>Dreissenoidea</taxon>
        <taxon>Dreissenidae</taxon>
        <taxon>Dreissena</taxon>
    </lineage>
</organism>
<reference evidence="2" key="1">
    <citation type="journal article" date="2019" name="bioRxiv">
        <title>The Genome of the Zebra Mussel, Dreissena polymorpha: A Resource for Invasive Species Research.</title>
        <authorList>
            <person name="McCartney M.A."/>
            <person name="Auch B."/>
            <person name="Kono T."/>
            <person name="Mallez S."/>
            <person name="Zhang Y."/>
            <person name="Obille A."/>
            <person name="Becker A."/>
            <person name="Abrahante J.E."/>
            <person name="Garbe J."/>
            <person name="Badalamenti J.P."/>
            <person name="Herman A."/>
            <person name="Mangelson H."/>
            <person name="Liachko I."/>
            <person name="Sullivan S."/>
            <person name="Sone E.D."/>
            <person name="Koren S."/>
            <person name="Silverstein K.A.T."/>
            <person name="Beckman K.B."/>
            <person name="Gohl D.M."/>
        </authorList>
    </citation>
    <scope>NUCLEOTIDE SEQUENCE</scope>
    <source>
        <strain evidence="2">Duluth1</strain>
        <tissue evidence="2">Whole animal</tissue>
    </source>
</reference>
<feature type="compositionally biased region" description="Low complexity" evidence="1">
    <location>
        <begin position="13"/>
        <end position="31"/>
    </location>
</feature>
<gene>
    <name evidence="2" type="ORF">DPMN_121487</name>
</gene>
<name>A0A9D4GM63_DREPO</name>
<evidence type="ECO:0000313" key="3">
    <source>
        <dbReference type="Proteomes" id="UP000828390"/>
    </source>
</evidence>
<dbReference type="Proteomes" id="UP000828390">
    <property type="component" value="Unassembled WGS sequence"/>
</dbReference>
<accession>A0A9D4GM63</accession>
<reference evidence="2" key="2">
    <citation type="submission" date="2020-11" db="EMBL/GenBank/DDBJ databases">
        <authorList>
            <person name="McCartney M.A."/>
            <person name="Auch B."/>
            <person name="Kono T."/>
            <person name="Mallez S."/>
            <person name="Becker A."/>
            <person name="Gohl D.M."/>
            <person name="Silverstein K.A.T."/>
            <person name="Koren S."/>
            <person name="Bechman K.B."/>
            <person name="Herman A."/>
            <person name="Abrahante J.E."/>
            <person name="Garbe J."/>
        </authorList>
    </citation>
    <scope>NUCLEOTIDE SEQUENCE</scope>
    <source>
        <strain evidence="2">Duluth1</strain>
        <tissue evidence="2">Whole animal</tissue>
    </source>
</reference>
<feature type="region of interest" description="Disordered" evidence="1">
    <location>
        <begin position="13"/>
        <end position="53"/>
    </location>
</feature>